<evidence type="ECO:0000313" key="8">
    <source>
        <dbReference type="EMBL" id="CAG9621577.1"/>
    </source>
</evidence>
<evidence type="ECO:0000256" key="1">
    <source>
        <dbReference type="ARBA" id="ARBA00004651"/>
    </source>
</evidence>
<dbReference type="InterPro" id="IPR027022">
    <property type="entry name" value="ABC_permease_BceB-typ"/>
</dbReference>
<dbReference type="InterPro" id="IPR052536">
    <property type="entry name" value="ABC-4_Integral_Memb_Prot"/>
</dbReference>
<reference evidence="8 9" key="1">
    <citation type="submission" date="2021-10" db="EMBL/GenBank/DDBJ databases">
        <authorList>
            <person name="Criscuolo A."/>
        </authorList>
    </citation>
    <scope>NUCLEOTIDE SEQUENCE [LARGE SCALE GENOMIC DNA]</scope>
    <source>
        <strain evidence="9">CIP 111883</strain>
    </source>
</reference>
<feature type="domain" description="ABC3 transporter permease C-terminal" evidence="7">
    <location>
        <begin position="63"/>
        <end position="178"/>
    </location>
</feature>
<feature type="transmembrane region" description="Helical" evidence="6">
    <location>
        <begin position="229"/>
        <end position="255"/>
    </location>
</feature>
<keyword evidence="2 6" id="KW-1003">Cell membrane</keyword>
<gene>
    <name evidence="8" type="primary">yxdM_1</name>
    <name evidence="8" type="ORF">BACCIP111883_02350</name>
</gene>
<dbReference type="InterPro" id="IPR003838">
    <property type="entry name" value="ABC3_permease_C"/>
</dbReference>
<comment type="caution">
    <text evidence="8">The sequence shown here is derived from an EMBL/GenBank/DDBJ whole genome shotgun (WGS) entry which is preliminary data.</text>
</comment>
<comment type="subcellular location">
    <subcellularLocation>
        <location evidence="1 6">Cell membrane</location>
        <topology evidence="1 6">Multi-pass membrane protein</topology>
    </subcellularLocation>
</comment>
<feature type="transmembrane region" description="Helical" evidence="6">
    <location>
        <begin position="616"/>
        <end position="638"/>
    </location>
</feature>
<evidence type="ECO:0000256" key="6">
    <source>
        <dbReference type="PIRNR" id="PIRNR018968"/>
    </source>
</evidence>
<dbReference type="Pfam" id="PF02687">
    <property type="entry name" value="FtsX"/>
    <property type="match status" value="1"/>
</dbReference>
<evidence type="ECO:0000256" key="3">
    <source>
        <dbReference type="ARBA" id="ARBA00022692"/>
    </source>
</evidence>
<evidence type="ECO:0000256" key="4">
    <source>
        <dbReference type="ARBA" id="ARBA00022989"/>
    </source>
</evidence>
<dbReference type="PANTHER" id="PTHR46795:SF3">
    <property type="entry name" value="ABC TRANSPORTER PERMEASE"/>
    <property type="match status" value="1"/>
</dbReference>
<feature type="transmembrane region" description="Helical" evidence="6">
    <location>
        <begin position="105"/>
        <end position="131"/>
    </location>
</feature>
<sequence length="647" mass="75321">MTFNQLIWKMAQGNKKKYIFYFLCNSFAVMFFFIFTTIYLNEALFGVEELEGLHDILLIPGAALLFFTVFFINYAHKIFIKRRKKEFSLLMTLGMSNRDLLKLILLENGCLAILALASGLTAGAIFSRLFFMLLMNSVGLKMISFHISFEMLVTTITAYLIVFVFTVAMTIYNLLSKSLTESLKSDRYVENLKYRSPVIGGLGIILLVGTAVLFYITAINQGQDSGTYFFIWTSGIIMGLYITLSQCMSFLVDVAKRYPSFYFPRVLFFSSIENKFRNLTSILVLVSIMSMVTIFFTSFTFFLIKYQEKELVDWYPNDISFVRTEWKNNISDEELNRILTNPNNPLITHEELRAFLYIVKDQNYPELDYEFMPLSDFNRISNEQIELADEEYLYFINMDSEYAYVQEYLNNGIQLMGNAKVLEYSIDDIYSKRILNEGGDYLILTDKEFERIKNEVTGLEYSIQILNVQGWKDSAQIVEELKSRLSTLNSENLREIPQSLVDANYWYEVNSRIQAYNNTIFTNGIIFFVTIFICVLFFFGTFILLYLNVISNTEEEKRRFQKLYKIGITRKEFRLLLSRELGMIFFFAPIIGSCLAFVYILTFGKDGGGLLENISLLYSYLSMSGLYLIIQVYAYLYARKKLFEQVM</sequence>
<keyword evidence="4 6" id="KW-1133">Transmembrane helix</keyword>
<feature type="transmembrane region" description="Helical" evidence="6">
    <location>
        <begin position="52"/>
        <end position="75"/>
    </location>
</feature>
<keyword evidence="9" id="KW-1185">Reference proteome</keyword>
<comment type="similarity">
    <text evidence="6">Belongs to the ABC-4 integral membrane protein family.</text>
</comment>
<feature type="transmembrane region" description="Helical" evidence="6">
    <location>
        <begin position="151"/>
        <end position="175"/>
    </location>
</feature>
<evidence type="ECO:0000256" key="2">
    <source>
        <dbReference type="ARBA" id="ARBA00022475"/>
    </source>
</evidence>
<keyword evidence="3 6" id="KW-0812">Transmembrane</keyword>
<dbReference type="Proteomes" id="UP000789833">
    <property type="component" value="Unassembled WGS sequence"/>
</dbReference>
<feature type="transmembrane region" description="Helical" evidence="6">
    <location>
        <begin position="276"/>
        <end position="304"/>
    </location>
</feature>
<keyword evidence="6" id="KW-0813">Transport</keyword>
<proteinExistence type="inferred from homology"/>
<dbReference type="RefSeq" id="WP_230501455.1">
    <property type="nucleotide sequence ID" value="NZ_CAKJTJ010000011.1"/>
</dbReference>
<dbReference type="EMBL" id="CAKJTJ010000011">
    <property type="protein sequence ID" value="CAG9621577.1"/>
    <property type="molecule type" value="Genomic_DNA"/>
</dbReference>
<feature type="transmembrane region" description="Helical" evidence="6">
    <location>
        <begin position="525"/>
        <end position="549"/>
    </location>
</feature>
<evidence type="ECO:0000256" key="5">
    <source>
        <dbReference type="ARBA" id="ARBA00023136"/>
    </source>
</evidence>
<feature type="transmembrane region" description="Helical" evidence="6">
    <location>
        <begin position="18"/>
        <end position="40"/>
    </location>
</feature>
<evidence type="ECO:0000313" key="9">
    <source>
        <dbReference type="Proteomes" id="UP000789833"/>
    </source>
</evidence>
<organism evidence="8 9">
    <name type="scientific">Sutcliffiella rhizosphaerae</name>
    <dbReference type="NCBI Taxonomy" id="2880967"/>
    <lineage>
        <taxon>Bacteria</taxon>
        <taxon>Bacillati</taxon>
        <taxon>Bacillota</taxon>
        <taxon>Bacilli</taxon>
        <taxon>Bacillales</taxon>
        <taxon>Bacillaceae</taxon>
        <taxon>Sutcliffiella</taxon>
    </lineage>
</organism>
<keyword evidence="5 6" id="KW-0472">Membrane</keyword>
<feature type="transmembrane region" description="Helical" evidence="6">
    <location>
        <begin position="581"/>
        <end position="604"/>
    </location>
</feature>
<name>A0ABM8YNV5_9BACI</name>
<accession>A0ABM8YNV5</accession>
<dbReference type="PANTHER" id="PTHR46795">
    <property type="entry name" value="ABC TRANSPORTER PERMEASE-RELATED-RELATED"/>
    <property type="match status" value="1"/>
</dbReference>
<evidence type="ECO:0000259" key="7">
    <source>
        <dbReference type="Pfam" id="PF02687"/>
    </source>
</evidence>
<feature type="transmembrane region" description="Helical" evidence="6">
    <location>
        <begin position="196"/>
        <end position="217"/>
    </location>
</feature>
<protein>
    <submittedName>
        <fullName evidence="8">ABC transporter permease protein YxdM</fullName>
    </submittedName>
</protein>
<dbReference type="PIRSF" id="PIRSF018968">
    <property type="entry name" value="ABC_permease_BceB"/>
    <property type="match status" value="1"/>
</dbReference>